<comment type="caution">
    <text evidence="1">The sequence shown here is derived from an EMBL/GenBank/DDBJ whole genome shotgun (WGS) entry which is preliminary data.</text>
</comment>
<dbReference type="EMBL" id="JASGBQ010000044">
    <property type="protein sequence ID" value="MDI9243577.1"/>
    <property type="molecule type" value="Genomic_DNA"/>
</dbReference>
<evidence type="ECO:0000313" key="1">
    <source>
        <dbReference type="EMBL" id="MDI9243577.1"/>
    </source>
</evidence>
<sequence>MKLIGDSVQFESRYSEVDALSAVLGQWCKEHPDADRNQKEAAERLQHLLDVLYMEW</sequence>
<dbReference type="Proteomes" id="UP001300383">
    <property type="component" value="Unassembled WGS sequence"/>
</dbReference>
<name>A0AAP4BD80_9FIRM</name>
<organism evidence="1 2">
    <name type="scientific">Fusibacillus kribbianus</name>
    <dbReference type="NCBI Taxonomy" id="3044208"/>
    <lineage>
        <taxon>Bacteria</taxon>
        <taxon>Bacillati</taxon>
        <taxon>Bacillota</taxon>
        <taxon>Clostridia</taxon>
        <taxon>Lachnospirales</taxon>
        <taxon>Lachnospiraceae</taxon>
        <taxon>Fusibacillus</taxon>
    </lineage>
</organism>
<protein>
    <submittedName>
        <fullName evidence="1">Uncharacterized protein</fullName>
    </submittedName>
</protein>
<accession>A0AAP4BD80</accession>
<dbReference type="RefSeq" id="WP_283231960.1">
    <property type="nucleotide sequence ID" value="NZ_JASGBQ010000044.1"/>
</dbReference>
<dbReference type="AlphaFoldDB" id="A0AAP4BD80"/>
<proteinExistence type="predicted"/>
<keyword evidence="2" id="KW-1185">Reference proteome</keyword>
<evidence type="ECO:0000313" key="2">
    <source>
        <dbReference type="Proteomes" id="UP001300383"/>
    </source>
</evidence>
<gene>
    <name evidence="1" type="ORF">QJ036_14100</name>
</gene>
<reference evidence="1 2" key="1">
    <citation type="submission" date="2023-05" db="EMBL/GenBank/DDBJ databases">
        <title>[ruminococcus] sp. nov., isolated from a pig farm feces dump.</title>
        <authorList>
            <person name="Chang Y.-H."/>
        </authorList>
    </citation>
    <scope>NUCLEOTIDE SEQUENCE [LARGE SCALE GENOMIC DNA]</scope>
    <source>
        <strain evidence="1 2">YH-rum2234</strain>
    </source>
</reference>